<name>A0A376NUC3_ECOLX</name>
<sequence>MMNGKALPKDPVAYWPIMSSIPQTLLYEGYGIRKGMWTVSWLRDMLGESLIRMPGRRIFHRKIYSTRKPLVCHLAVMG</sequence>
<protein>
    <submittedName>
        <fullName evidence="1">Putative sugar kinase</fullName>
    </submittedName>
</protein>
<dbReference type="Proteomes" id="UP000254428">
    <property type="component" value="Unassembled WGS sequence"/>
</dbReference>
<keyword evidence="1" id="KW-0418">Kinase</keyword>
<accession>A0A376NUC3</accession>
<dbReference type="AlphaFoldDB" id="A0A376NUC3"/>
<evidence type="ECO:0000313" key="2">
    <source>
        <dbReference type="Proteomes" id="UP000254428"/>
    </source>
</evidence>
<dbReference type="GO" id="GO:0016301">
    <property type="term" value="F:kinase activity"/>
    <property type="evidence" value="ECO:0007669"/>
    <property type="project" value="UniProtKB-KW"/>
</dbReference>
<gene>
    <name evidence="1" type="ORF">NCTC11341_01198</name>
</gene>
<proteinExistence type="predicted"/>
<dbReference type="EMBL" id="UGBT01000002">
    <property type="protein sequence ID" value="STH69671.1"/>
    <property type="molecule type" value="Genomic_DNA"/>
</dbReference>
<reference evidence="1 2" key="1">
    <citation type="submission" date="2018-06" db="EMBL/GenBank/DDBJ databases">
        <authorList>
            <consortium name="Pathogen Informatics"/>
            <person name="Doyle S."/>
        </authorList>
    </citation>
    <scope>NUCLEOTIDE SEQUENCE [LARGE SCALE GENOMIC DNA]</scope>
    <source>
        <strain evidence="1 2">NCTC11341</strain>
    </source>
</reference>
<organism evidence="1 2">
    <name type="scientific">Escherichia coli</name>
    <dbReference type="NCBI Taxonomy" id="562"/>
    <lineage>
        <taxon>Bacteria</taxon>
        <taxon>Pseudomonadati</taxon>
        <taxon>Pseudomonadota</taxon>
        <taxon>Gammaproteobacteria</taxon>
        <taxon>Enterobacterales</taxon>
        <taxon>Enterobacteriaceae</taxon>
        <taxon>Escherichia</taxon>
    </lineage>
</organism>
<evidence type="ECO:0000313" key="1">
    <source>
        <dbReference type="EMBL" id="STH69671.1"/>
    </source>
</evidence>
<keyword evidence="1" id="KW-0808">Transferase</keyword>